<dbReference type="Proteomes" id="UP000789702">
    <property type="component" value="Unassembled WGS sequence"/>
</dbReference>
<name>A0ACA9NK38_9GLOM</name>
<evidence type="ECO:0000313" key="1">
    <source>
        <dbReference type="EMBL" id="CAG8652565.1"/>
    </source>
</evidence>
<accession>A0ACA9NK38</accession>
<feature type="non-terminal residue" evidence="1">
    <location>
        <position position="1"/>
    </location>
</feature>
<dbReference type="EMBL" id="CAJVPU010016340">
    <property type="protein sequence ID" value="CAG8652565.1"/>
    <property type="molecule type" value="Genomic_DNA"/>
</dbReference>
<reference evidence="1" key="1">
    <citation type="submission" date="2021-06" db="EMBL/GenBank/DDBJ databases">
        <authorList>
            <person name="Kallberg Y."/>
            <person name="Tangrot J."/>
            <person name="Rosling A."/>
        </authorList>
    </citation>
    <scope>NUCLEOTIDE SEQUENCE</scope>
    <source>
        <strain evidence="1">IL203A</strain>
    </source>
</reference>
<gene>
    <name evidence="1" type="ORF">DHETER_LOCUS9371</name>
</gene>
<proteinExistence type="predicted"/>
<sequence>SLQLQELQELQGSRETPPLQESRETPPPQESQETPIPLPQESPPFQELSLTFTHSLQEPPPILIHPLQESQSISTHPLQETSTHVEYPSTTPSLTAQMTILSNDIHIFQREYLPSYYSAIKDMPPVYNPNAIEENSTTITIAPNNQNETFQLEPHHRIDPFQIFEPIQPQENTLWAKRCVCNIMVVLAIFIYIIVSLSRTDGRWV</sequence>
<protein>
    <submittedName>
        <fullName evidence="1">14515_t:CDS:1</fullName>
    </submittedName>
</protein>
<evidence type="ECO:0000313" key="2">
    <source>
        <dbReference type="Proteomes" id="UP000789702"/>
    </source>
</evidence>
<keyword evidence="2" id="KW-1185">Reference proteome</keyword>
<organism evidence="1 2">
    <name type="scientific">Dentiscutata heterogama</name>
    <dbReference type="NCBI Taxonomy" id="1316150"/>
    <lineage>
        <taxon>Eukaryota</taxon>
        <taxon>Fungi</taxon>
        <taxon>Fungi incertae sedis</taxon>
        <taxon>Mucoromycota</taxon>
        <taxon>Glomeromycotina</taxon>
        <taxon>Glomeromycetes</taxon>
        <taxon>Diversisporales</taxon>
        <taxon>Gigasporaceae</taxon>
        <taxon>Dentiscutata</taxon>
    </lineage>
</organism>
<comment type="caution">
    <text evidence="1">The sequence shown here is derived from an EMBL/GenBank/DDBJ whole genome shotgun (WGS) entry which is preliminary data.</text>
</comment>